<dbReference type="Proteomes" id="UP000593577">
    <property type="component" value="Unassembled WGS sequence"/>
</dbReference>
<name>A0A7J8XQ85_GOSAI</name>
<proteinExistence type="predicted"/>
<dbReference type="EMBL" id="JABFAA010000008">
    <property type="protein sequence ID" value="MBA0689425.1"/>
    <property type="molecule type" value="Genomic_DNA"/>
</dbReference>
<accession>A0A7J8XQ85</accession>
<dbReference type="GO" id="GO:0003676">
    <property type="term" value="F:nucleic acid binding"/>
    <property type="evidence" value="ECO:0007669"/>
    <property type="project" value="InterPro"/>
</dbReference>
<evidence type="ECO:0000313" key="2">
    <source>
        <dbReference type="EMBL" id="MBA0689425.1"/>
    </source>
</evidence>
<keyword evidence="3" id="KW-1185">Reference proteome</keyword>
<evidence type="ECO:0000313" key="3">
    <source>
        <dbReference type="Proteomes" id="UP000593577"/>
    </source>
</evidence>
<dbReference type="GO" id="GO:0004523">
    <property type="term" value="F:RNA-DNA hybrid ribonuclease activity"/>
    <property type="evidence" value="ECO:0007669"/>
    <property type="project" value="InterPro"/>
</dbReference>
<protein>
    <recommendedName>
        <fullName evidence="1">RNase H type-1 domain-containing protein</fullName>
    </recommendedName>
</protein>
<dbReference type="InterPro" id="IPR002156">
    <property type="entry name" value="RNaseH_domain"/>
</dbReference>
<organism evidence="2 3">
    <name type="scientific">Gossypium aridum</name>
    <name type="common">American cotton</name>
    <name type="synonym">Erioxylum aridum</name>
    <dbReference type="NCBI Taxonomy" id="34290"/>
    <lineage>
        <taxon>Eukaryota</taxon>
        <taxon>Viridiplantae</taxon>
        <taxon>Streptophyta</taxon>
        <taxon>Embryophyta</taxon>
        <taxon>Tracheophyta</taxon>
        <taxon>Spermatophyta</taxon>
        <taxon>Magnoliopsida</taxon>
        <taxon>eudicotyledons</taxon>
        <taxon>Gunneridae</taxon>
        <taxon>Pentapetalae</taxon>
        <taxon>rosids</taxon>
        <taxon>malvids</taxon>
        <taxon>Malvales</taxon>
        <taxon>Malvaceae</taxon>
        <taxon>Malvoideae</taxon>
        <taxon>Gossypium</taxon>
    </lineage>
</organism>
<comment type="caution">
    <text evidence="2">The sequence shown here is derived from an EMBL/GenBank/DDBJ whole genome shotgun (WGS) entry which is preliminary data.</text>
</comment>
<feature type="domain" description="RNase H type-1" evidence="1">
    <location>
        <begin position="3"/>
        <end position="79"/>
    </location>
</feature>
<dbReference type="AlphaFoldDB" id="A0A7J8XQ85"/>
<gene>
    <name evidence="2" type="ORF">Goari_007155</name>
</gene>
<evidence type="ECO:0000259" key="1">
    <source>
        <dbReference type="Pfam" id="PF13456"/>
    </source>
</evidence>
<sequence length="104" mass="11589">MSNNKATIGRVARGSRKIWFTGFDMVTRVSDIFHIDAWMIVEGLKLVWSKGFNQVVVDCDNAMLIDTISNGSNKMADYLTKVAVGHYSHRSTVVFKKTTRGGCS</sequence>
<reference evidence="2 3" key="1">
    <citation type="journal article" date="2019" name="Genome Biol. Evol.">
        <title>Insights into the evolution of the New World diploid cottons (Gossypium, subgenus Houzingenia) based on genome sequencing.</title>
        <authorList>
            <person name="Grover C.E."/>
            <person name="Arick M.A. 2nd"/>
            <person name="Thrash A."/>
            <person name="Conover J.L."/>
            <person name="Sanders W.S."/>
            <person name="Peterson D.G."/>
            <person name="Frelichowski J.E."/>
            <person name="Scheffler J.A."/>
            <person name="Scheffler B.E."/>
            <person name="Wendel J.F."/>
        </authorList>
    </citation>
    <scope>NUCLEOTIDE SEQUENCE [LARGE SCALE GENOMIC DNA]</scope>
    <source>
        <strain evidence="2">185</strain>
        <tissue evidence="2">Leaf</tissue>
    </source>
</reference>
<dbReference type="Pfam" id="PF13456">
    <property type="entry name" value="RVT_3"/>
    <property type="match status" value="1"/>
</dbReference>